<accession>A0A3B0ZJZ3</accession>
<keyword evidence="1" id="KW-0472">Membrane</keyword>
<evidence type="ECO:0000256" key="1">
    <source>
        <dbReference type="SAM" id="Phobius"/>
    </source>
</evidence>
<keyword evidence="1" id="KW-1133">Transmembrane helix</keyword>
<organism evidence="2">
    <name type="scientific">hydrothermal vent metagenome</name>
    <dbReference type="NCBI Taxonomy" id="652676"/>
    <lineage>
        <taxon>unclassified sequences</taxon>
        <taxon>metagenomes</taxon>
        <taxon>ecological metagenomes</taxon>
    </lineage>
</organism>
<feature type="transmembrane region" description="Helical" evidence="1">
    <location>
        <begin position="7"/>
        <end position="33"/>
    </location>
</feature>
<evidence type="ECO:0000313" key="2">
    <source>
        <dbReference type="EMBL" id="VAW93778.1"/>
    </source>
</evidence>
<dbReference type="EMBL" id="UOFT01000034">
    <property type="protein sequence ID" value="VAW93778.1"/>
    <property type="molecule type" value="Genomic_DNA"/>
</dbReference>
<sequence>MNIQRYIITGILTIVPLWITWLVFDFFFSYIMLVWKPWVEVFTQAIQQNHPHISNWLLTPWFQTIIASVFTLVALYLLGWAASRVIGRRILGLFDRAINHIPVAQTIYGSVKKLIAALRQKPDNLNRVVLIAFPSPEMRTVGFVTHVFTDSNDGSELAAVYVPTTPNPTSGYMEIVATDKLIATDWTMDEAMTFVLTAGSVAPENISLSNAKDD</sequence>
<gene>
    <name evidence="2" type="ORF">MNBD_GAMMA23-722</name>
</gene>
<protein>
    <submittedName>
        <fullName evidence="2">Uncharacterized membrane anchored protein Mext_4159</fullName>
    </submittedName>
</protein>
<dbReference type="PANTHER" id="PTHR31876">
    <property type="entry name" value="COV-LIKE PROTEIN 1"/>
    <property type="match status" value="1"/>
</dbReference>
<dbReference type="Pfam" id="PF04367">
    <property type="entry name" value="DUF502"/>
    <property type="match status" value="1"/>
</dbReference>
<reference evidence="2" key="1">
    <citation type="submission" date="2018-06" db="EMBL/GenBank/DDBJ databases">
        <authorList>
            <person name="Zhirakovskaya E."/>
        </authorList>
    </citation>
    <scope>NUCLEOTIDE SEQUENCE</scope>
</reference>
<name>A0A3B0ZJZ3_9ZZZZ</name>
<dbReference type="PANTHER" id="PTHR31876:SF26">
    <property type="entry name" value="PROTEIN LIKE COV 2"/>
    <property type="match status" value="1"/>
</dbReference>
<proteinExistence type="predicted"/>
<keyword evidence="1" id="KW-0812">Transmembrane</keyword>
<dbReference type="InterPro" id="IPR007462">
    <property type="entry name" value="COV1-like"/>
</dbReference>
<dbReference type="AlphaFoldDB" id="A0A3B0ZJZ3"/>
<feature type="transmembrane region" description="Helical" evidence="1">
    <location>
        <begin position="61"/>
        <end position="82"/>
    </location>
</feature>